<reference evidence="7 8" key="2">
    <citation type="submission" date="2020-11" db="EMBL/GenBank/DDBJ databases">
        <title>Description of novel Gluconobacter species.</title>
        <authorList>
            <person name="Cleenwerck I."/>
            <person name="Cnockaert M."/>
            <person name="Borremans W."/>
            <person name="Wieme A.D."/>
            <person name="De Vuyst L."/>
            <person name="Vandamme P."/>
        </authorList>
    </citation>
    <scope>NUCLEOTIDE SEQUENCE [LARGE SCALE GENOMIC DNA]</scope>
    <source>
        <strain evidence="7 8">LMG 31484</strain>
    </source>
</reference>
<reference evidence="8" key="1">
    <citation type="submission" date="2020-04" db="EMBL/GenBank/DDBJ databases">
        <title>Description of novel Gluconacetobacter.</title>
        <authorList>
            <person name="Sombolestani A."/>
        </authorList>
    </citation>
    <scope>NUCLEOTIDE SEQUENCE [LARGE SCALE GENOMIC DNA]</scope>
    <source>
        <strain evidence="8">LMG 31484</strain>
    </source>
</reference>
<evidence type="ECO:0000259" key="6">
    <source>
        <dbReference type="PROSITE" id="PS51900"/>
    </source>
</evidence>
<dbReference type="Gene3D" id="1.10.150.130">
    <property type="match status" value="1"/>
</dbReference>
<keyword evidence="1" id="KW-0229">DNA integration</keyword>
<sequence length="321" mass="36401">MYFRRPGFQSIRLPDPTTPEFFQAYQEALARTTVQQAAPVPKTLAHLIDAWMQSGRFKALGSSTQTNYRRLLLSIQKAPYADDYVDQFQTVHLRRFVEEFADRPAAANHRIKLFRMLFEHAIDDGWRTDNPATPLKRLKEKQDGAESWSDEHIRQFEDRWPSGSVPRLALALLLYTGQRRSDVVRMGPRHIRGDLIEVTQQKTGAALLIPIHAALQVELYRHMATPTFLARQNGEAFTANGFYMRFKAWRSEAGLPDGLSPHGLRKAAARRLAEAGCSAHQIAAITGHATLAEVQRYTRAVDQEKLAREAMARIAAVKRIS</sequence>
<dbReference type="Proteomes" id="UP000623107">
    <property type="component" value="Unassembled WGS sequence"/>
</dbReference>
<dbReference type="Gene3D" id="1.10.443.10">
    <property type="entry name" value="Intergrase catalytic core"/>
    <property type="match status" value="1"/>
</dbReference>
<dbReference type="InterPro" id="IPR050090">
    <property type="entry name" value="Tyrosine_recombinase_XerCD"/>
</dbReference>
<evidence type="ECO:0000313" key="7">
    <source>
        <dbReference type="EMBL" id="MBF0858202.1"/>
    </source>
</evidence>
<dbReference type="PROSITE" id="PS51898">
    <property type="entry name" value="TYR_RECOMBINASE"/>
    <property type="match status" value="1"/>
</dbReference>
<dbReference type="SUPFAM" id="SSF56349">
    <property type="entry name" value="DNA breaking-rejoining enzymes"/>
    <property type="match status" value="1"/>
</dbReference>
<gene>
    <name evidence="7" type="ORF">HKD24_03110</name>
</gene>
<evidence type="ECO:0000256" key="3">
    <source>
        <dbReference type="ARBA" id="ARBA00023172"/>
    </source>
</evidence>
<dbReference type="PROSITE" id="PS51900">
    <property type="entry name" value="CB"/>
    <property type="match status" value="1"/>
</dbReference>
<keyword evidence="8" id="KW-1185">Reference proteome</keyword>
<evidence type="ECO:0000256" key="2">
    <source>
        <dbReference type="ARBA" id="ARBA00023125"/>
    </source>
</evidence>
<feature type="domain" description="Core-binding (CB)" evidence="6">
    <location>
        <begin position="42"/>
        <end position="122"/>
    </location>
</feature>
<dbReference type="PANTHER" id="PTHR30349:SF88">
    <property type="entry name" value="BLL1584 PROTEIN"/>
    <property type="match status" value="1"/>
</dbReference>
<evidence type="ECO:0000256" key="1">
    <source>
        <dbReference type="ARBA" id="ARBA00022908"/>
    </source>
</evidence>
<evidence type="ECO:0000313" key="8">
    <source>
        <dbReference type="Proteomes" id="UP000623107"/>
    </source>
</evidence>
<comment type="caution">
    <text evidence="7">The sequence shown here is derived from an EMBL/GenBank/DDBJ whole genome shotgun (WGS) entry which is preliminary data.</text>
</comment>
<dbReference type="InterPro" id="IPR013762">
    <property type="entry name" value="Integrase-like_cat_sf"/>
</dbReference>
<dbReference type="InterPro" id="IPR010998">
    <property type="entry name" value="Integrase_recombinase_N"/>
</dbReference>
<name>A0ABR9Y2W6_9PROT</name>
<evidence type="ECO:0000256" key="4">
    <source>
        <dbReference type="PROSITE-ProRule" id="PRU01248"/>
    </source>
</evidence>
<accession>A0ABR9Y2W6</accession>
<protein>
    <submittedName>
        <fullName evidence="7">Tyrosine-type recombinase/integrase</fullName>
    </submittedName>
</protein>
<keyword evidence="3" id="KW-0233">DNA recombination</keyword>
<dbReference type="PANTHER" id="PTHR30349">
    <property type="entry name" value="PHAGE INTEGRASE-RELATED"/>
    <property type="match status" value="1"/>
</dbReference>
<organism evidence="7 8">
    <name type="scientific">Gluconobacter vitians</name>
    <dbReference type="NCBI Taxonomy" id="2728102"/>
    <lineage>
        <taxon>Bacteria</taxon>
        <taxon>Pseudomonadati</taxon>
        <taxon>Pseudomonadota</taxon>
        <taxon>Alphaproteobacteria</taxon>
        <taxon>Acetobacterales</taxon>
        <taxon>Acetobacteraceae</taxon>
        <taxon>Gluconobacter</taxon>
    </lineage>
</organism>
<dbReference type="Pfam" id="PF00589">
    <property type="entry name" value="Phage_integrase"/>
    <property type="match status" value="1"/>
</dbReference>
<dbReference type="EMBL" id="JABCQG010000003">
    <property type="protein sequence ID" value="MBF0858202.1"/>
    <property type="molecule type" value="Genomic_DNA"/>
</dbReference>
<dbReference type="InterPro" id="IPR044068">
    <property type="entry name" value="CB"/>
</dbReference>
<proteinExistence type="predicted"/>
<feature type="domain" description="Tyr recombinase" evidence="5">
    <location>
        <begin position="143"/>
        <end position="311"/>
    </location>
</feature>
<dbReference type="InterPro" id="IPR011010">
    <property type="entry name" value="DNA_brk_join_enz"/>
</dbReference>
<dbReference type="InterPro" id="IPR002104">
    <property type="entry name" value="Integrase_catalytic"/>
</dbReference>
<evidence type="ECO:0000259" key="5">
    <source>
        <dbReference type="PROSITE" id="PS51898"/>
    </source>
</evidence>
<keyword evidence="2 4" id="KW-0238">DNA-binding</keyword>